<dbReference type="AlphaFoldDB" id="A0A4Y9Y2P0"/>
<dbReference type="EMBL" id="SEKV01000489">
    <property type="protein sequence ID" value="TFY56625.1"/>
    <property type="molecule type" value="Genomic_DNA"/>
</dbReference>
<accession>A0A4Y9Y2P0</accession>
<protein>
    <submittedName>
        <fullName evidence="1">Uncharacterized protein</fullName>
    </submittedName>
</protein>
<organism evidence="1 2">
    <name type="scientific">Rhodofomes roseus</name>
    <dbReference type="NCBI Taxonomy" id="34475"/>
    <lineage>
        <taxon>Eukaryota</taxon>
        <taxon>Fungi</taxon>
        <taxon>Dikarya</taxon>
        <taxon>Basidiomycota</taxon>
        <taxon>Agaricomycotina</taxon>
        <taxon>Agaricomycetes</taxon>
        <taxon>Polyporales</taxon>
        <taxon>Rhodofomes</taxon>
    </lineage>
</organism>
<name>A0A4Y9Y2P0_9APHY</name>
<evidence type="ECO:0000313" key="1">
    <source>
        <dbReference type="EMBL" id="TFY56625.1"/>
    </source>
</evidence>
<evidence type="ECO:0000313" key="2">
    <source>
        <dbReference type="Proteomes" id="UP000298390"/>
    </source>
</evidence>
<reference evidence="1 2" key="1">
    <citation type="submission" date="2019-01" db="EMBL/GenBank/DDBJ databases">
        <title>Genome sequencing of the rare red list fungi Fomitopsis rosea.</title>
        <authorList>
            <person name="Buettner E."/>
            <person name="Kellner H."/>
        </authorList>
    </citation>
    <scope>NUCLEOTIDE SEQUENCE [LARGE SCALE GENOMIC DNA]</scope>
    <source>
        <strain evidence="1 2">DSM 105464</strain>
    </source>
</reference>
<proteinExistence type="predicted"/>
<comment type="caution">
    <text evidence="1">The sequence shown here is derived from an EMBL/GenBank/DDBJ whole genome shotgun (WGS) entry which is preliminary data.</text>
</comment>
<gene>
    <name evidence="1" type="ORF">EVJ58_g7530</name>
</gene>
<dbReference type="Proteomes" id="UP000298390">
    <property type="component" value="Unassembled WGS sequence"/>
</dbReference>
<sequence>MANITLGPGPVVIPLTDWVEESISAIYKASTPSDFGAAFDAFIDEDPEITVNGKRLSRAQYQGLFQGERALEQSATVSFLGAVEVPANKKEPESAGTVGVYYRATIYERIKVGGASTSSTVNSSLNVVVEEGDGPEDRRVTKVDQVISDEANPISLPH</sequence>